<comment type="catalytic activity">
    <reaction evidence="11 14">
        <text>a (3R)-hydroxyacyl-[ACP] + NADP(+) = a 3-oxoacyl-[ACP] + NADPH + H(+)</text>
        <dbReference type="Rhea" id="RHEA:17397"/>
        <dbReference type="Rhea" id="RHEA-COMP:9916"/>
        <dbReference type="Rhea" id="RHEA-COMP:9945"/>
        <dbReference type="ChEBI" id="CHEBI:15378"/>
        <dbReference type="ChEBI" id="CHEBI:57783"/>
        <dbReference type="ChEBI" id="CHEBI:58349"/>
        <dbReference type="ChEBI" id="CHEBI:78776"/>
        <dbReference type="ChEBI" id="CHEBI:78827"/>
        <dbReference type="EC" id="1.1.1.100"/>
    </reaction>
</comment>
<dbReference type="Proteomes" id="UP000062160">
    <property type="component" value="Unassembled WGS sequence"/>
</dbReference>
<gene>
    <name evidence="16" type="ORF">TSYNT_9560</name>
</gene>
<dbReference type="NCBIfam" id="NF009466">
    <property type="entry name" value="PRK12826.1-2"/>
    <property type="match status" value="1"/>
</dbReference>
<feature type="active site" description="Proton acceptor" evidence="12">
    <location>
        <position position="156"/>
    </location>
</feature>
<dbReference type="EMBL" id="DF977003">
    <property type="protein sequence ID" value="GAQ26296.1"/>
    <property type="molecule type" value="Genomic_DNA"/>
</dbReference>
<dbReference type="AlphaFoldDB" id="A0A0U9I649"/>
<dbReference type="InterPro" id="IPR050259">
    <property type="entry name" value="SDR"/>
</dbReference>
<protein>
    <recommendedName>
        <fullName evidence="14">3-oxoacyl-[acyl-carrier-protein] reductase</fullName>
        <ecNumber evidence="14">1.1.1.100</ecNumber>
    </recommendedName>
</protein>
<feature type="binding site" evidence="13">
    <location>
        <position position="189"/>
    </location>
    <ligand>
        <name>NADP(+)</name>
        <dbReference type="ChEBI" id="CHEBI:58349"/>
    </ligand>
</feature>
<evidence type="ECO:0000256" key="13">
    <source>
        <dbReference type="PIRSR" id="PIRSR611284-2"/>
    </source>
</evidence>
<dbReference type="PROSITE" id="PS00061">
    <property type="entry name" value="ADH_SHORT"/>
    <property type="match status" value="1"/>
</dbReference>
<comment type="similarity">
    <text evidence="3 14">Belongs to the short-chain dehydrogenases/reductases (SDR) family.</text>
</comment>
<dbReference type="InterPro" id="IPR020904">
    <property type="entry name" value="Sc_DH/Rdtase_CS"/>
</dbReference>
<dbReference type="PANTHER" id="PTHR42879">
    <property type="entry name" value="3-OXOACYL-(ACYL-CARRIER-PROTEIN) REDUCTASE"/>
    <property type="match status" value="1"/>
</dbReference>
<keyword evidence="4 14" id="KW-0444">Lipid biosynthesis</keyword>
<sequence>MNLSSKVCLVTGGSKGIGRSICIEFAKNGADIALNYSSDEKAAVQTAEEIRKLGAKVETFKTDVSDFQQVEKMVKDIYDKFGRIDILVNNAGITKDALLLRMTEKEWDKVIDVNLKGVFNTSKACVRYMLKQKQGGRIINISSIVGIYGNAGQTNYAAAKAGIIGFTKSLAKELGSRDITVNAIAPGFIRTDMTLSLLQKDSDISKNIPLKRLGNPEDVAKTAAFLASEDASYITGQVIAVDGGLTL</sequence>
<feature type="binding site" evidence="13">
    <location>
        <position position="90"/>
    </location>
    <ligand>
        <name>NADP(+)</name>
        <dbReference type="ChEBI" id="CHEBI:58349"/>
    </ligand>
</feature>
<dbReference type="GO" id="GO:0051287">
    <property type="term" value="F:NAD binding"/>
    <property type="evidence" value="ECO:0007669"/>
    <property type="project" value="UniProtKB-UniRule"/>
</dbReference>
<dbReference type="NCBIfam" id="TIGR01830">
    <property type="entry name" value="3oxo_ACP_reduc"/>
    <property type="match status" value="1"/>
</dbReference>
<dbReference type="FunFam" id="3.40.50.720:FF:000037">
    <property type="entry name" value="3-oxoacyl-[acyl-carrier-protein] reductase FabG"/>
    <property type="match status" value="1"/>
</dbReference>
<comment type="subunit">
    <text evidence="14">Homotetramer.</text>
</comment>
<keyword evidence="7 14" id="KW-0560">Oxidoreductase</keyword>
<comment type="function">
    <text evidence="1 14">Catalyzes the NADPH-dependent reduction of beta-ketoacyl-ACP substrates to beta-hydroxyacyl-ACP products, the first reductive step in the elongation cycle of fatty acid biosynthesis.</text>
</comment>
<organism evidence="16">
    <name type="scientific">Tepidanaerobacter syntrophicus</name>
    <dbReference type="NCBI Taxonomy" id="224999"/>
    <lineage>
        <taxon>Bacteria</taxon>
        <taxon>Bacillati</taxon>
        <taxon>Bacillota</taxon>
        <taxon>Clostridia</taxon>
        <taxon>Thermosediminibacterales</taxon>
        <taxon>Tepidanaerobacteraceae</taxon>
        <taxon>Tepidanaerobacter</taxon>
    </lineage>
</organism>
<keyword evidence="8 14" id="KW-0443">Lipid metabolism</keyword>
<keyword evidence="10" id="KW-0753">Steroid metabolism</keyword>
<dbReference type="PRINTS" id="PR00081">
    <property type="entry name" value="GDHRDH"/>
</dbReference>
<evidence type="ECO:0000256" key="3">
    <source>
        <dbReference type="ARBA" id="ARBA00006484"/>
    </source>
</evidence>
<dbReference type="InterPro" id="IPR011284">
    <property type="entry name" value="3oxo_ACP_reduc"/>
</dbReference>
<feature type="binding site" evidence="13">
    <location>
        <begin position="156"/>
        <end position="160"/>
    </location>
    <ligand>
        <name>NADP(+)</name>
        <dbReference type="ChEBI" id="CHEBI:58349"/>
    </ligand>
</feature>
<keyword evidence="5 14" id="KW-0276">Fatty acid metabolism</keyword>
<dbReference type="RefSeq" id="WP_059034242.1">
    <property type="nucleotide sequence ID" value="NZ_BSDN01000004.1"/>
</dbReference>
<evidence type="ECO:0000313" key="16">
    <source>
        <dbReference type="EMBL" id="GAQ26296.1"/>
    </source>
</evidence>
<dbReference type="InterPro" id="IPR036291">
    <property type="entry name" value="NAD(P)-bd_dom_sf"/>
</dbReference>
<dbReference type="PRINTS" id="PR00080">
    <property type="entry name" value="SDRFAMILY"/>
</dbReference>
<dbReference type="NCBIfam" id="NF005559">
    <property type="entry name" value="PRK07231.1"/>
    <property type="match status" value="1"/>
</dbReference>
<dbReference type="EC" id="1.1.1.100" evidence="14"/>
<dbReference type="GO" id="GO:0008202">
    <property type="term" value="P:steroid metabolic process"/>
    <property type="evidence" value="ECO:0007669"/>
    <property type="project" value="UniProtKB-KW"/>
</dbReference>
<dbReference type="GO" id="GO:0006633">
    <property type="term" value="P:fatty acid biosynthetic process"/>
    <property type="evidence" value="ECO:0007669"/>
    <property type="project" value="UniProtKB-UniPathway"/>
</dbReference>
<dbReference type="SMART" id="SM00822">
    <property type="entry name" value="PKS_KR"/>
    <property type="match status" value="1"/>
</dbReference>
<dbReference type="PANTHER" id="PTHR42879:SF2">
    <property type="entry name" value="3-OXOACYL-[ACYL-CARRIER-PROTEIN] REDUCTASE FABG"/>
    <property type="match status" value="1"/>
</dbReference>
<dbReference type="GO" id="GO:0004316">
    <property type="term" value="F:3-oxoacyl-[acyl-carrier-protein] reductase (NADPH) activity"/>
    <property type="evidence" value="ECO:0007669"/>
    <property type="project" value="UniProtKB-UniRule"/>
</dbReference>
<evidence type="ECO:0000313" key="17">
    <source>
        <dbReference type="Proteomes" id="UP000062160"/>
    </source>
</evidence>
<dbReference type="Gene3D" id="3.40.50.720">
    <property type="entry name" value="NAD(P)-binding Rossmann-like Domain"/>
    <property type="match status" value="1"/>
</dbReference>
<evidence type="ECO:0000256" key="1">
    <source>
        <dbReference type="ARBA" id="ARBA00002607"/>
    </source>
</evidence>
<evidence type="ECO:0000256" key="10">
    <source>
        <dbReference type="ARBA" id="ARBA00023221"/>
    </source>
</evidence>
<evidence type="ECO:0000256" key="5">
    <source>
        <dbReference type="ARBA" id="ARBA00022832"/>
    </source>
</evidence>
<feature type="domain" description="Ketoreductase" evidence="15">
    <location>
        <begin position="6"/>
        <end position="192"/>
    </location>
</feature>
<evidence type="ECO:0000256" key="2">
    <source>
        <dbReference type="ARBA" id="ARBA00005194"/>
    </source>
</evidence>
<dbReference type="STRING" id="224999.GCA_001485475_02340"/>
<comment type="pathway">
    <text evidence="2 14">Lipid metabolism; fatty acid biosynthesis.</text>
</comment>
<dbReference type="InterPro" id="IPR057326">
    <property type="entry name" value="KR_dom"/>
</dbReference>
<dbReference type="SUPFAM" id="SSF51735">
    <property type="entry name" value="NAD(P)-binding Rossmann-fold domains"/>
    <property type="match status" value="1"/>
</dbReference>
<evidence type="ECO:0000259" key="15">
    <source>
        <dbReference type="SMART" id="SM00822"/>
    </source>
</evidence>
<keyword evidence="17" id="KW-1185">Reference proteome</keyword>
<evidence type="ECO:0000256" key="7">
    <source>
        <dbReference type="ARBA" id="ARBA00023002"/>
    </source>
</evidence>
<evidence type="ECO:0000256" key="9">
    <source>
        <dbReference type="ARBA" id="ARBA00023160"/>
    </source>
</evidence>
<keyword evidence="9 14" id="KW-0275">Fatty acid biosynthesis</keyword>
<evidence type="ECO:0000256" key="8">
    <source>
        <dbReference type="ARBA" id="ARBA00023098"/>
    </source>
</evidence>
<proteinExistence type="inferred from homology"/>
<keyword evidence="6 13" id="KW-0521">NADP</keyword>
<dbReference type="NCBIfam" id="NF004200">
    <property type="entry name" value="PRK05653.1-5"/>
    <property type="match status" value="1"/>
</dbReference>
<dbReference type="CDD" id="cd05333">
    <property type="entry name" value="BKR_SDR_c"/>
    <property type="match status" value="1"/>
</dbReference>
<dbReference type="OrthoDB" id="9803333at2"/>
<dbReference type="InterPro" id="IPR002347">
    <property type="entry name" value="SDR_fam"/>
</dbReference>
<accession>A0A0U9I649</accession>
<evidence type="ECO:0000256" key="6">
    <source>
        <dbReference type="ARBA" id="ARBA00022857"/>
    </source>
</evidence>
<evidence type="ECO:0000256" key="14">
    <source>
        <dbReference type="RuleBase" id="RU366074"/>
    </source>
</evidence>
<dbReference type="Pfam" id="PF13561">
    <property type="entry name" value="adh_short_C2"/>
    <property type="match status" value="1"/>
</dbReference>
<dbReference type="UniPathway" id="UPA00094"/>
<evidence type="ECO:0000256" key="11">
    <source>
        <dbReference type="ARBA" id="ARBA00048508"/>
    </source>
</evidence>
<evidence type="ECO:0000256" key="4">
    <source>
        <dbReference type="ARBA" id="ARBA00022516"/>
    </source>
</evidence>
<evidence type="ECO:0000256" key="12">
    <source>
        <dbReference type="PIRSR" id="PIRSR611284-1"/>
    </source>
</evidence>
<name>A0A0U9I649_9FIRM</name>
<reference evidence="16" key="1">
    <citation type="journal article" date="2016" name="Genome Announc.">
        <title>Draft Genome Sequence of the Syntrophic Lactate-Degrading Bacterium Tepidanaerobacter syntrophicus JLT.</title>
        <authorList>
            <person name="Matsuura N."/>
            <person name="Ohashi A."/>
            <person name="Tourlousse D.M."/>
            <person name="Sekiguchi Y."/>
        </authorList>
    </citation>
    <scope>NUCLEOTIDE SEQUENCE [LARGE SCALE GENOMIC DNA]</scope>
    <source>
        <strain evidence="16">JL</strain>
    </source>
</reference>